<proteinExistence type="predicted"/>
<reference evidence="1 2" key="1">
    <citation type="journal article" date="2015" name="Fungal Genet. Biol.">
        <title>Evolution of novel wood decay mechanisms in Agaricales revealed by the genome sequences of Fistulina hepatica and Cylindrobasidium torrendii.</title>
        <authorList>
            <person name="Floudas D."/>
            <person name="Held B.W."/>
            <person name="Riley R."/>
            <person name="Nagy L.G."/>
            <person name="Koehler G."/>
            <person name="Ransdell A.S."/>
            <person name="Younus H."/>
            <person name="Chow J."/>
            <person name="Chiniquy J."/>
            <person name="Lipzen A."/>
            <person name="Tritt A."/>
            <person name="Sun H."/>
            <person name="Haridas S."/>
            <person name="LaButti K."/>
            <person name="Ohm R.A."/>
            <person name="Kues U."/>
            <person name="Blanchette R.A."/>
            <person name="Grigoriev I.V."/>
            <person name="Minto R.E."/>
            <person name="Hibbett D.S."/>
        </authorList>
    </citation>
    <scope>NUCLEOTIDE SEQUENCE [LARGE SCALE GENOMIC DNA]</scope>
    <source>
        <strain evidence="1 2">FP15055 ss-10</strain>
    </source>
</reference>
<accession>A0A0D7B198</accession>
<dbReference type="AlphaFoldDB" id="A0A0D7B198"/>
<keyword evidence="2" id="KW-1185">Reference proteome</keyword>
<dbReference type="EMBL" id="KN880663">
    <property type="protein sequence ID" value="KIY63939.1"/>
    <property type="molecule type" value="Genomic_DNA"/>
</dbReference>
<dbReference type="OrthoDB" id="2662290at2759"/>
<name>A0A0D7B198_9AGAR</name>
<dbReference type="Proteomes" id="UP000054007">
    <property type="component" value="Unassembled WGS sequence"/>
</dbReference>
<gene>
    <name evidence="1" type="ORF">CYLTODRAFT_493527</name>
</gene>
<evidence type="ECO:0000313" key="2">
    <source>
        <dbReference type="Proteomes" id="UP000054007"/>
    </source>
</evidence>
<evidence type="ECO:0000313" key="1">
    <source>
        <dbReference type="EMBL" id="KIY63939.1"/>
    </source>
</evidence>
<sequence length="446" mass="50780">MCSIVASSRLSPTIMPVGMVKRVQQDTYNRFLYAKDRGFSSHNPVPRTGSHYSDVYLPTGAQVGDLAIHRNDGTVSYIGFNVTLPIEAPRNLDQGNVIVRIKDYSPVALEESVDYLRDDNRFPTPCVVGGTNDLQHPFETTENGENGPIRSISISAHASEGGYLGLPCGATIYECTEVGARKLQKWALDNALALYDHYTGSIDVENGDMFVTTGCLKMAHYGLGVYYSRNPNYHYKGRRLFYPAPGITDFSPAQELKRADDARDGTEIFDYTTWSDLTGPIASHPRDCTATWRGFRISVSPSIYNTHITPRGLWRKLWRMLPTWLRPHIESFPMPREMLSPCHDPCREIIEQVYSQHTQIQVMLMHDDDLLPVLDGRDDVVLPDTHELLRRLSKTHFIVVDSGRRALFKPQSDFTLTWVDRIRQFSSWLFTIHKSRLIPLIYREHD</sequence>
<organism evidence="1 2">
    <name type="scientific">Cylindrobasidium torrendii FP15055 ss-10</name>
    <dbReference type="NCBI Taxonomy" id="1314674"/>
    <lineage>
        <taxon>Eukaryota</taxon>
        <taxon>Fungi</taxon>
        <taxon>Dikarya</taxon>
        <taxon>Basidiomycota</taxon>
        <taxon>Agaricomycotina</taxon>
        <taxon>Agaricomycetes</taxon>
        <taxon>Agaricomycetidae</taxon>
        <taxon>Agaricales</taxon>
        <taxon>Marasmiineae</taxon>
        <taxon>Physalacriaceae</taxon>
        <taxon>Cylindrobasidium</taxon>
    </lineage>
</organism>
<protein>
    <submittedName>
        <fullName evidence="1">Uncharacterized protein</fullName>
    </submittedName>
</protein>